<dbReference type="InterPro" id="IPR052162">
    <property type="entry name" value="Sensor_kinase/Photoreceptor"/>
</dbReference>
<dbReference type="Gene3D" id="2.10.70.100">
    <property type="match status" value="1"/>
</dbReference>
<dbReference type="InterPro" id="IPR013767">
    <property type="entry name" value="PAS_fold"/>
</dbReference>
<evidence type="ECO:0000256" key="5">
    <source>
        <dbReference type="ARBA" id="ARBA00022519"/>
    </source>
</evidence>
<dbReference type="Gene3D" id="3.30.450.20">
    <property type="entry name" value="PAS domain"/>
    <property type="match status" value="5"/>
</dbReference>
<feature type="domain" description="PAS" evidence="18">
    <location>
        <begin position="136"/>
        <end position="208"/>
    </location>
</feature>
<dbReference type="Pfam" id="PF08447">
    <property type="entry name" value="PAS_3"/>
    <property type="match status" value="1"/>
</dbReference>
<dbReference type="EMBL" id="CP021056">
    <property type="protein sequence ID" value="QXE24033.1"/>
    <property type="molecule type" value="Genomic_DNA"/>
</dbReference>
<dbReference type="Pfam" id="PF00989">
    <property type="entry name" value="PAS"/>
    <property type="match status" value="1"/>
</dbReference>
<evidence type="ECO:0000256" key="13">
    <source>
        <dbReference type="ARBA" id="ARBA00023012"/>
    </source>
</evidence>
<keyword evidence="13" id="KW-0902">Two-component regulatory system</keyword>
<dbReference type="InterPro" id="IPR005467">
    <property type="entry name" value="His_kinase_dom"/>
</dbReference>
<dbReference type="SMART" id="SM00086">
    <property type="entry name" value="PAC"/>
    <property type="match status" value="4"/>
</dbReference>
<dbReference type="InterPro" id="IPR000014">
    <property type="entry name" value="PAS"/>
</dbReference>
<dbReference type="PRINTS" id="PR00344">
    <property type="entry name" value="BCTRLSENSOR"/>
</dbReference>
<keyword evidence="9" id="KW-0677">Repeat</keyword>
<keyword evidence="12" id="KW-1133">Transmembrane helix</keyword>
<evidence type="ECO:0000256" key="12">
    <source>
        <dbReference type="ARBA" id="ARBA00022989"/>
    </source>
</evidence>
<feature type="domain" description="PAC" evidence="19">
    <location>
        <begin position="211"/>
        <end position="263"/>
    </location>
</feature>
<evidence type="ECO:0000256" key="14">
    <source>
        <dbReference type="ARBA" id="ARBA00023136"/>
    </source>
</evidence>
<dbReference type="SMART" id="SM00387">
    <property type="entry name" value="HATPase_c"/>
    <property type="match status" value="1"/>
</dbReference>
<protein>
    <recommendedName>
        <fullName evidence="3">histidine kinase</fullName>
        <ecNumber evidence="3">2.7.13.3</ecNumber>
    </recommendedName>
</protein>
<keyword evidence="11" id="KW-0418">Kinase</keyword>
<dbReference type="GO" id="GO:0005886">
    <property type="term" value="C:plasma membrane"/>
    <property type="evidence" value="ECO:0007669"/>
    <property type="project" value="UniProtKB-SubCell"/>
</dbReference>
<evidence type="ECO:0000256" key="15">
    <source>
        <dbReference type="PROSITE-ProRule" id="PRU00169"/>
    </source>
</evidence>
<gene>
    <name evidence="20" type="ORF">B6N60_02736</name>
</gene>
<dbReference type="GO" id="GO:0000155">
    <property type="term" value="F:phosphorelay sensor kinase activity"/>
    <property type="evidence" value="ECO:0007669"/>
    <property type="project" value="InterPro"/>
</dbReference>
<dbReference type="PANTHER" id="PTHR43304:SF1">
    <property type="entry name" value="PAC DOMAIN-CONTAINING PROTEIN"/>
    <property type="match status" value="1"/>
</dbReference>
<dbReference type="KEGG" id="rsin:B6N60_02736"/>
<dbReference type="Gene3D" id="3.40.50.2300">
    <property type="match status" value="1"/>
</dbReference>
<dbReference type="PROSITE" id="PS50110">
    <property type="entry name" value="RESPONSE_REGULATORY"/>
    <property type="match status" value="1"/>
</dbReference>
<dbReference type="CDD" id="cd00130">
    <property type="entry name" value="PAS"/>
    <property type="match status" value="4"/>
</dbReference>
<organism evidence="20 21">
    <name type="scientific">Richelia sinica FACHB-800</name>
    <dbReference type="NCBI Taxonomy" id="1357546"/>
    <lineage>
        <taxon>Bacteria</taxon>
        <taxon>Bacillati</taxon>
        <taxon>Cyanobacteriota</taxon>
        <taxon>Cyanophyceae</taxon>
        <taxon>Nostocales</taxon>
        <taxon>Nostocaceae</taxon>
        <taxon>Richelia</taxon>
    </lineage>
</organism>
<dbReference type="InterPro" id="IPR013655">
    <property type="entry name" value="PAS_fold_3"/>
</dbReference>
<dbReference type="PROSITE" id="PS50113">
    <property type="entry name" value="PAC"/>
    <property type="match status" value="3"/>
</dbReference>
<feature type="modified residue" description="4-aspartylphosphate" evidence="15">
    <location>
        <position position="953"/>
    </location>
</feature>
<dbReference type="SUPFAM" id="SSF55785">
    <property type="entry name" value="PYP-like sensor domain (PAS domain)"/>
    <property type="match status" value="5"/>
</dbReference>
<feature type="domain" description="PAS" evidence="18">
    <location>
        <begin position="521"/>
        <end position="591"/>
    </location>
</feature>
<keyword evidence="10" id="KW-0547">Nucleotide-binding</keyword>
<accession>A0A975T893</accession>
<comment type="subcellular location">
    <subcellularLocation>
        <location evidence="2">Cell inner membrane</location>
        <topology evidence="2">Multi-pass membrane protein</topology>
    </subcellularLocation>
</comment>
<dbReference type="InterPro" id="IPR001789">
    <property type="entry name" value="Sig_transdc_resp-reg_receiver"/>
</dbReference>
<dbReference type="Pfam" id="PF00072">
    <property type="entry name" value="Response_reg"/>
    <property type="match status" value="1"/>
</dbReference>
<keyword evidence="7" id="KW-0808">Transferase</keyword>
<evidence type="ECO:0000259" key="16">
    <source>
        <dbReference type="PROSITE" id="PS50109"/>
    </source>
</evidence>
<dbReference type="SUPFAM" id="SSF47384">
    <property type="entry name" value="Homodimeric domain of signal transducing histidine kinase"/>
    <property type="match status" value="1"/>
</dbReference>
<proteinExistence type="predicted"/>
<dbReference type="InterPro" id="IPR003594">
    <property type="entry name" value="HATPase_dom"/>
</dbReference>
<dbReference type="SMART" id="SM00448">
    <property type="entry name" value="REC"/>
    <property type="match status" value="1"/>
</dbReference>
<dbReference type="InterPro" id="IPR036097">
    <property type="entry name" value="HisK_dim/P_sf"/>
</dbReference>
<dbReference type="InterPro" id="IPR035965">
    <property type="entry name" value="PAS-like_dom_sf"/>
</dbReference>
<dbReference type="InterPro" id="IPR003661">
    <property type="entry name" value="HisK_dim/P_dom"/>
</dbReference>
<feature type="domain" description="PAC" evidence="19">
    <location>
        <begin position="83"/>
        <end position="135"/>
    </location>
</feature>
<dbReference type="InterPro" id="IPR000700">
    <property type="entry name" value="PAS-assoc_C"/>
</dbReference>
<name>A0A975T893_9NOST</name>
<dbReference type="Proteomes" id="UP000683511">
    <property type="component" value="Chromosome"/>
</dbReference>
<feature type="domain" description="Histidine kinase" evidence="16">
    <location>
        <begin position="658"/>
        <end position="883"/>
    </location>
</feature>
<dbReference type="Gene3D" id="3.30.565.10">
    <property type="entry name" value="Histidine kinase-like ATPase, C-terminal domain"/>
    <property type="match status" value="1"/>
</dbReference>
<keyword evidence="14" id="KW-0472">Membrane</keyword>
<dbReference type="SMART" id="SM00091">
    <property type="entry name" value="PAS"/>
    <property type="match status" value="4"/>
</dbReference>
<evidence type="ECO:0000256" key="7">
    <source>
        <dbReference type="ARBA" id="ARBA00022679"/>
    </source>
</evidence>
<dbReference type="PANTHER" id="PTHR43304">
    <property type="entry name" value="PHYTOCHROME-LIKE PROTEIN CPH1"/>
    <property type="match status" value="1"/>
</dbReference>
<dbReference type="FunFam" id="2.10.70.100:FF:000001">
    <property type="entry name" value="Sensory transduction histidine kinase"/>
    <property type="match status" value="1"/>
</dbReference>
<dbReference type="SUPFAM" id="SSF52172">
    <property type="entry name" value="CheY-like"/>
    <property type="match status" value="1"/>
</dbReference>
<dbReference type="GO" id="GO:0000166">
    <property type="term" value="F:nucleotide binding"/>
    <property type="evidence" value="ECO:0007669"/>
    <property type="project" value="UniProtKB-KW"/>
</dbReference>
<evidence type="ECO:0000259" key="17">
    <source>
        <dbReference type="PROSITE" id="PS50110"/>
    </source>
</evidence>
<keyword evidence="5" id="KW-0997">Cell inner membrane</keyword>
<dbReference type="RefSeq" id="WP_190608513.1">
    <property type="nucleotide sequence ID" value="NZ_CP021056.1"/>
</dbReference>
<dbReference type="PROSITE" id="PS50112">
    <property type="entry name" value="PAS"/>
    <property type="match status" value="4"/>
</dbReference>
<comment type="catalytic activity">
    <reaction evidence="1">
        <text>ATP + protein L-histidine = ADP + protein N-phospho-L-histidine.</text>
        <dbReference type="EC" id="2.7.13.3"/>
    </reaction>
</comment>
<evidence type="ECO:0000313" key="20">
    <source>
        <dbReference type="EMBL" id="QXE24033.1"/>
    </source>
</evidence>
<dbReference type="AlphaFoldDB" id="A0A975T893"/>
<evidence type="ECO:0000259" key="19">
    <source>
        <dbReference type="PROSITE" id="PS50113"/>
    </source>
</evidence>
<evidence type="ECO:0000259" key="18">
    <source>
        <dbReference type="PROSITE" id="PS50112"/>
    </source>
</evidence>
<keyword evidence="4" id="KW-1003">Cell membrane</keyword>
<evidence type="ECO:0000256" key="8">
    <source>
        <dbReference type="ARBA" id="ARBA00022692"/>
    </source>
</evidence>
<sequence>MQDNQAETEIYNKFNLLSQLSDVIIAVDQQELVIYWNSAAEKLYEIKAEHAIGKPLQACYQYQWLNPEDEQFAYNSLEKNGCWRGENIHIKDNGKRIYVESSVSIMKDQNGVGIGYVAVIRDITQRKKQEEILRKNEERFELSLFAGDSATWDWNLQTNEVIWSSNLYSLFGIAPDLFDGKYETFLSFVHPEDRDFLHQSVIAAIHQQAPYDIEFRVISPDGKVRWSGCKGRVFYDDTNQPIRMIGVNMDITERKETQRLLQTQEAQYRRIVETASEGVWVIDREGKTNFVNQQMAKMLGYEVEEILDRSFLEFMDETVRDSACQLLERRKQGIREQHDFQFRCRDGSQLWGIVSTTPILDEQGQFNGALAMITDITSRKQAEEALRESEATLRTLFNSAYMMVGITELVENDIRLITCNLGTARFFGSTPEAMEYTLASEMGLLEEYIRDWRERYLESQRIQAPVHFEYTHPTPKGNRLLSITVCPIAEHMGQNPRFAFVIEDITEQKAAFMERKQTEQKIREQAALIDISTDAIFVRDLNNRILFWSKGAERLYGWTAAESIGKKATELICGNNQSLITKAFNTTLTKGAWYGELEQQTKNAQKIIVSSRWTLVSDESGAPESILVVNTNITEKKQLETQIYRAQRLESVGTLASGIAHDLNNVFTPIVMIAQLLPSKFKNVDTRTQEMFHALENMSKRGANLVQQILTFTRGLEGKQTLLQPEHLLKAVIQVIKQTFPKSIDIVAEIPTNSLWMLKADPTQLDQVLMNLAVNARDAMPNGGVLKISAENIFIDQTYAQMHLDAHSGHYVLIKIVDTGTGIPPEILERIFEPFFTTKEVGQGTGLGLFTVLGIIKNHNGFVQVRSQIGQGTEFRVYLPVDEGTITEETIKEELPQGNGELILIVDDEIIVQQTTKFLLEEYNYKTLIAQDGIEAVTLYAKYQKEISVVLMDLIMPNLDGLITMRTLLTMNPDVKIIATTGLPTNHQQILAAGAQEFLLKPYTTCDLLRIVGKLCGVVH</sequence>
<feature type="domain" description="PAS" evidence="18">
    <location>
        <begin position="16"/>
        <end position="79"/>
    </location>
</feature>
<keyword evidence="21" id="KW-1185">Reference proteome</keyword>
<feature type="domain" description="PAC" evidence="19">
    <location>
        <begin position="336"/>
        <end position="388"/>
    </location>
</feature>
<dbReference type="CDD" id="cd00082">
    <property type="entry name" value="HisKA"/>
    <property type="match status" value="1"/>
</dbReference>
<dbReference type="Pfam" id="PF02518">
    <property type="entry name" value="HATPase_c"/>
    <property type="match status" value="1"/>
</dbReference>
<feature type="domain" description="Response regulatory" evidence="17">
    <location>
        <begin position="902"/>
        <end position="1016"/>
    </location>
</feature>
<evidence type="ECO:0000256" key="2">
    <source>
        <dbReference type="ARBA" id="ARBA00004429"/>
    </source>
</evidence>
<evidence type="ECO:0000256" key="3">
    <source>
        <dbReference type="ARBA" id="ARBA00012438"/>
    </source>
</evidence>
<dbReference type="Gene3D" id="1.10.287.130">
    <property type="match status" value="1"/>
</dbReference>
<dbReference type="SMART" id="SM00388">
    <property type="entry name" value="HisKA"/>
    <property type="match status" value="1"/>
</dbReference>
<evidence type="ECO:0000313" key="21">
    <source>
        <dbReference type="Proteomes" id="UP000683511"/>
    </source>
</evidence>
<dbReference type="SUPFAM" id="SSF55874">
    <property type="entry name" value="ATPase domain of HSP90 chaperone/DNA topoisomerase II/histidine kinase"/>
    <property type="match status" value="1"/>
</dbReference>
<evidence type="ECO:0000256" key="10">
    <source>
        <dbReference type="ARBA" id="ARBA00022741"/>
    </source>
</evidence>
<dbReference type="InterPro" id="IPR036890">
    <property type="entry name" value="HATPase_C_sf"/>
</dbReference>
<evidence type="ECO:0000256" key="9">
    <source>
        <dbReference type="ARBA" id="ARBA00022737"/>
    </source>
</evidence>
<dbReference type="InterPro" id="IPR011006">
    <property type="entry name" value="CheY-like_superfamily"/>
</dbReference>
<evidence type="ECO:0000256" key="11">
    <source>
        <dbReference type="ARBA" id="ARBA00022777"/>
    </source>
</evidence>
<reference evidence="20" key="1">
    <citation type="submission" date="2017-04" db="EMBL/GenBank/DDBJ databases">
        <title>Genome deletions in a multicellular cyanobacterial endosymbiont for morphological adaptation in marine diatoms.</title>
        <authorList>
            <person name="Wang Y."/>
            <person name="Gao H."/>
            <person name="Li R."/>
            <person name="Xu X."/>
        </authorList>
    </citation>
    <scope>NUCLEOTIDE SEQUENCE</scope>
    <source>
        <strain evidence="20">FACHB 800</strain>
    </source>
</reference>
<dbReference type="Pfam" id="PF13426">
    <property type="entry name" value="PAS_9"/>
    <property type="match status" value="3"/>
</dbReference>
<keyword evidence="6 15" id="KW-0597">Phosphoprotein</keyword>
<dbReference type="PROSITE" id="PS50109">
    <property type="entry name" value="HIS_KIN"/>
    <property type="match status" value="1"/>
</dbReference>
<dbReference type="InterPro" id="IPR001610">
    <property type="entry name" value="PAC"/>
</dbReference>
<dbReference type="InterPro" id="IPR004358">
    <property type="entry name" value="Sig_transdc_His_kin-like_C"/>
</dbReference>
<dbReference type="NCBIfam" id="TIGR00229">
    <property type="entry name" value="sensory_box"/>
    <property type="match status" value="4"/>
</dbReference>
<evidence type="ECO:0000256" key="4">
    <source>
        <dbReference type="ARBA" id="ARBA00022475"/>
    </source>
</evidence>
<dbReference type="CDD" id="cd17546">
    <property type="entry name" value="REC_hyHK_CKI1_RcsC-like"/>
    <property type="match status" value="1"/>
</dbReference>
<keyword evidence="8" id="KW-0812">Transmembrane</keyword>
<evidence type="ECO:0000256" key="6">
    <source>
        <dbReference type="ARBA" id="ARBA00022553"/>
    </source>
</evidence>
<dbReference type="GO" id="GO:0006355">
    <property type="term" value="P:regulation of DNA-templated transcription"/>
    <property type="evidence" value="ECO:0007669"/>
    <property type="project" value="InterPro"/>
</dbReference>
<dbReference type="EC" id="2.7.13.3" evidence="3"/>
<evidence type="ECO:0000256" key="1">
    <source>
        <dbReference type="ARBA" id="ARBA00000085"/>
    </source>
</evidence>
<feature type="domain" description="PAS" evidence="18">
    <location>
        <begin position="264"/>
        <end position="329"/>
    </location>
</feature>